<evidence type="ECO:0000256" key="2">
    <source>
        <dbReference type="ARBA" id="ARBA00012438"/>
    </source>
</evidence>
<dbReference type="InterPro" id="IPR010559">
    <property type="entry name" value="Sig_transdc_His_kin_internal"/>
</dbReference>
<evidence type="ECO:0000256" key="8">
    <source>
        <dbReference type="ARBA" id="ARBA00023012"/>
    </source>
</evidence>
<accession>A0A4R4E3G1</accession>
<dbReference type="EC" id="2.7.13.3" evidence="2"/>
<evidence type="ECO:0000256" key="3">
    <source>
        <dbReference type="ARBA" id="ARBA00022553"/>
    </source>
</evidence>
<comment type="catalytic activity">
    <reaction evidence="1">
        <text>ATP + protein L-histidine = ADP + protein N-phospho-L-histidine.</text>
        <dbReference type="EC" id="2.7.13.3"/>
    </reaction>
</comment>
<evidence type="ECO:0000256" key="7">
    <source>
        <dbReference type="ARBA" id="ARBA00022840"/>
    </source>
</evidence>
<comment type="caution">
    <text evidence="13">The sequence shown here is derived from an EMBL/GenBank/DDBJ whole genome shotgun (WGS) entry which is preliminary data.</text>
</comment>
<dbReference type="InterPro" id="IPR004358">
    <property type="entry name" value="Sig_transdc_His_kin-like_C"/>
</dbReference>
<feature type="domain" description="Response regulatory" evidence="12">
    <location>
        <begin position="694"/>
        <end position="811"/>
    </location>
</feature>
<dbReference type="InterPro" id="IPR008979">
    <property type="entry name" value="Galactose-bd-like_sf"/>
</dbReference>
<evidence type="ECO:0000256" key="1">
    <source>
        <dbReference type="ARBA" id="ARBA00000085"/>
    </source>
</evidence>
<dbReference type="SUPFAM" id="SSF55874">
    <property type="entry name" value="ATPase domain of HSP90 chaperone/DNA topoisomerase II/histidine kinase"/>
    <property type="match status" value="2"/>
</dbReference>
<sequence>MNYRRLAGIIVIFAITIATYVGLYMQTIPNSTAPVARQGILDLSSWDFTQGRIVNLDGEWEFYRNTLLEPNDLQAVLEEKQEYKVIPGTWKGQDEDDMSKHGYATYRLKVLLPDNLSSSVLGMKINSIRMSHLLYVNGELLGESGRPASVQGMSEPGNTPYSTYFHTDKSEIEIVIQMANYVFIEGGLNTIQFGLSQDISMQDSVKIAIDTAAVLLLGMFGAYHLSVFFLRGKEKLHLYAGLYLLSLLMSQLVFGEKILLRFVPDIPFDIAYRMQDGGLIASSIACLLFFCSVDPRIMSFKVRMAWIIPIALYLVAIFVLPYRIYNAPKYLFFIYLGIMIVHIFTRLVYLSVRKQDAAERKEWLLFIGASVALSVFMIQGLLYYMNLQQTDLLSKLGAICFVTLVNLLLAVRFTNAYEKSEKLAHELLVSNQLKDEFLTQTSHEIKTPLHGIMNMTAHLLENDESNLTAGQRQNLWLVKDTAVKLSMLIHDLIDVTRLKHGDLRLEETFVDVRVVTQIVFDVLQFELLGKKVTLDNQVGPGVRVLADENRLRQVMYNLVHNAIKHTEQGFIRVVSRVGLEQVTIVVQDTGIGIPRESYEPIFEYFEHRVPPSKEDGYSGMGVGLYISRKLIERMDGTIGVEWSEVGKGTHMAFTLPHAVTHNAYEEVAAVIAEQSERIPQEQPGIEILDKQRPTVLIVDDEASNIYIMGQILSRHHYNVLTAYSAKDALRKMKEHKYVDLAILDVMMPEMSGFELCRTLRKYHSILDLPILIATVKDTTQDVSHAFKVGANDFVTKPFDADTLIARIQTLIAMKSSIQEAMRNEQAFHQAQIKPHFLYNALSSVISFCYSDGEKAAYLLSMLSQYLRYILDMDRSIMFVPLSQEMELIKAYVEIEKARFRDRFEFICDVDEELLLRYIPPLSIQPFVENAIRHGLFDRGGYGKILLKIHESEDSLEVIVEDDGVGISKEIVESLMMGEQIGGIAIANIRKRLKALSDASFTISSKPGIGTKVSMRLPIMTNEMNIRVQQQYEGMNADV</sequence>
<keyword evidence="14" id="KW-1185">Reference proteome</keyword>
<feature type="transmembrane region" description="Helical" evidence="10">
    <location>
        <begin position="363"/>
        <end position="384"/>
    </location>
</feature>
<evidence type="ECO:0000256" key="5">
    <source>
        <dbReference type="ARBA" id="ARBA00022741"/>
    </source>
</evidence>
<dbReference type="SMART" id="SM00448">
    <property type="entry name" value="REC"/>
    <property type="match status" value="1"/>
</dbReference>
<dbReference type="Proteomes" id="UP000295418">
    <property type="component" value="Unassembled WGS sequence"/>
</dbReference>
<dbReference type="InterPro" id="IPR003661">
    <property type="entry name" value="HisK_dim/P_dom"/>
</dbReference>
<feature type="transmembrane region" description="Helical" evidence="10">
    <location>
        <begin position="305"/>
        <end position="324"/>
    </location>
</feature>
<dbReference type="SMART" id="SM00388">
    <property type="entry name" value="HisKA"/>
    <property type="match status" value="1"/>
</dbReference>
<dbReference type="Gene3D" id="2.60.120.260">
    <property type="entry name" value="Galactose-binding domain-like"/>
    <property type="match status" value="1"/>
</dbReference>
<dbReference type="Pfam" id="PF02518">
    <property type="entry name" value="HATPase_c"/>
    <property type="match status" value="2"/>
</dbReference>
<dbReference type="PROSITE" id="PS50110">
    <property type="entry name" value="RESPONSE_REGULATORY"/>
    <property type="match status" value="1"/>
</dbReference>
<evidence type="ECO:0000313" key="13">
    <source>
        <dbReference type="EMBL" id="TCZ74046.1"/>
    </source>
</evidence>
<feature type="domain" description="Histidine kinase" evidence="11">
    <location>
        <begin position="923"/>
        <end position="1020"/>
    </location>
</feature>
<feature type="transmembrane region" description="Helical" evidence="10">
    <location>
        <begin position="207"/>
        <end position="229"/>
    </location>
</feature>
<dbReference type="CDD" id="cd00082">
    <property type="entry name" value="HisKA"/>
    <property type="match status" value="1"/>
</dbReference>
<proteinExistence type="predicted"/>
<name>A0A4R4E3G1_9BACL</name>
<gene>
    <name evidence="13" type="ORF">E0485_20410</name>
</gene>
<keyword evidence="8" id="KW-0902">Two-component regulatory system</keyword>
<dbReference type="GO" id="GO:0005524">
    <property type="term" value="F:ATP binding"/>
    <property type="evidence" value="ECO:0007669"/>
    <property type="project" value="UniProtKB-KW"/>
</dbReference>
<dbReference type="Pfam" id="PF07695">
    <property type="entry name" value="7TMR-DISM_7TM"/>
    <property type="match status" value="1"/>
</dbReference>
<dbReference type="PROSITE" id="PS50109">
    <property type="entry name" value="HIS_KIN"/>
    <property type="match status" value="2"/>
</dbReference>
<dbReference type="AlphaFoldDB" id="A0A4R4E3G1"/>
<feature type="transmembrane region" description="Helical" evidence="10">
    <location>
        <begin position="236"/>
        <end position="254"/>
    </location>
</feature>
<feature type="modified residue" description="4-aspartylphosphate" evidence="9">
    <location>
        <position position="744"/>
    </location>
</feature>
<organism evidence="13 14">
    <name type="scientific">Paenibacillus albiflavus</name>
    <dbReference type="NCBI Taxonomy" id="2545760"/>
    <lineage>
        <taxon>Bacteria</taxon>
        <taxon>Bacillati</taxon>
        <taxon>Bacillota</taxon>
        <taxon>Bacilli</taxon>
        <taxon>Bacillales</taxon>
        <taxon>Paenibacillaceae</taxon>
        <taxon>Paenibacillus</taxon>
    </lineage>
</organism>
<keyword evidence="7" id="KW-0067">ATP-binding</keyword>
<dbReference type="Gene3D" id="3.40.50.2300">
    <property type="match status" value="1"/>
</dbReference>
<dbReference type="InterPro" id="IPR005467">
    <property type="entry name" value="His_kinase_dom"/>
</dbReference>
<feature type="domain" description="Histidine kinase" evidence="11">
    <location>
        <begin position="440"/>
        <end position="659"/>
    </location>
</feature>
<dbReference type="SUPFAM" id="SSF52172">
    <property type="entry name" value="CheY-like"/>
    <property type="match status" value="1"/>
</dbReference>
<dbReference type="GO" id="GO:0016020">
    <property type="term" value="C:membrane"/>
    <property type="evidence" value="ECO:0007669"/>
    <property type="project" value="InterPro"/>
</dbReference>
<dbReference type="InterPro" id="IPR011623">
    <property type="entry name" value="7TMR_DISM_rcpt_extracell_dom1"/>
</dbReference>
<evidence type="ECO:0000256" key="6">
    <source>
        <dbReference type="ARBA" id="ARBA00022777"/>
    </source>
</evidence>
<dbReference type="Pfam" id="PF00512">
    <property type="entry name" value="HisKA"/>
    <property type="match status" value="1"/>
</dbReference>
<dbReference type="PANTHER" id="PTHR43047">
    <property type="entry name" value="TWO-COMPONENT HISTIDINE PROTEIN KINASE"/>
    <property type="match status" value="1"/>
</dbReference>
<reference evidence="13 14" key="1">
    <citation type="submission" date="2019-03" db="EMBL/GenBank/DDBJ databases">
        <authorList>
            <person name="Kim M.K.M."/>
        </authorList>
    </citation>
    <scope>NUCLEOTIDE SEQUENCE [LARGE SCALE GENOMIC DNA]</scope>
    <source>
        <strain evidence="13 14">18JY21-1</strain>
    </source>
</reference>
<dbReference type="EMBL" id="SKFG01000028">
    <property type="protein sequence ID" value="TCZ74046.1"/>
    <property type="molecule type" value="Genomic_DNA"/>
</dbReference>
<protein>
    <recommendedName>
        <fullName evidence="2">histidine kinase</fullName>
        <ecNumber evidence="2">2.7.13.3</ecNumber>
    </recommendedName>
</protein>
<dbReference type="InterPro" id="IPR001789">
    <property type="entry name" value="Sig_transdc_resp-reg_receiver"/>
</dbReference>
<evidence type="ECO:0000259" key="11">
    <source>
        <dbReference type="PROSITE" id="PS50109"/>
    </source>
</evidence>
<keyword evidence="10" id="KW-1133">Transmembrane helix</keyword>
<evidence type="ECO:0000259" key="12">
    <source>
        <dbReference type="PROSITE" id="PS50110"/>
    </source>
</evidence>
<dbReference type="OrthoDB" id="9809348at2"/>
<dbReference type="CDD" id="cd17574">
    <property type="entry name" value="REC_OmpR"/>
    <property type="match status" value="1"/>
</dbReference>
<feature type="transmembrane region" description="Helical" evidence="10">
    <location>
        <begin position="274"/>
        <end position="293"/>
    </location>
</feature>
<dbReference type="InterPro" id="IPR003594">
    <property type="entry name" value="HATPase_dom"/>
</dbReference>
<dbReference type="InterPro" id="IPR011006">
    <property type="entry name" value="CheY-like_superfamily"/>
</dbReference>
<evidence type="ECO:0000256" key="9">
    <source>
        <dbReference type="PROSITE-ProRule" id="PRU00169"/>
    </source>
</evidence>
<keyword evidence="10" id="KW-0472">Membrane</keyword>
<dbReference type="RefSeq" id="WP_132419924.1">
    <property type="nucleotide sequence ID" value="NZ_SKFG01000028.1"/>
</dbReference>
<keyword evidence="4" id="KW-0808">Transferase</keyword>
<evidence type="ECO:0000313" key="14">
    <source>
        <dbReference type="Proteomes" id="UP000295418"/>
    </source>
</evidence>
<dbReference type="PANTHER" id="PTHR43047:SF64">
    <property type="entry name" value="HISTIDINE KINASE CONTAINING CHEY-HOMOLOGOUS RECEIVER DOMAIN AND PAS DOMAIN-RELATED"/>
    <property type="match status" value="1"/>
</dbReference>
<keyword evidence="10" id="KW-0812">Transmembrane</keyword>
<keyword evidence="5" id="KW-0547">Nucleotide-binding</keyword>
<keyword evidence="6" id="KW-0418">Kinase</keyword>
<dbReference type="SMART" id="SM00387">
    <property type="entry name" value="HATPase_c"/>
    <property type="match status" value="2"/>
</dbReference>
<dbReference type="Pfam" id="PF00072">
    <property type="entry name" value="Response_reg"/>
    <property type="match status" value="1"/>
</dbReference>
<dbReference type="SUPFAM" id="SSF49785">
    <property type="entry name" value="Galactose-binding domain-like"/>
    <property type="match status" value="1"/>
</dbReference>
<dbReference type="PRINTS" id="PR00344">
    <property type="entry name" value="BCTRLSENSOR"/>
</dbReference>
<dbReference type="Pfam" id="PF06580">
    <property type="entry name" value="His_kinase"/>
    <property type="match status" value="1"/>
</dbReference>
<dbReference type="InterPro" id="IPR036890">
    <property type="entry name" value="HATPase_C_sf"/>
</dbReference>
<dbReference type="SUPFAM" id="SSF47384">
    <property type="entry name" value="Homodimeric domain of signal transducing histidine kinase"/>
    <property type="match status" value="1"/>
</dbReference>
<feature type="transmembrane region" description="Helical" evidence="10">
    <location>
        <begin position="330"/>
        <end position="351"/>
    </location>
</feature>
<dbReference type="InterPro" id="IPR036097">
    <property type="entry name" value="HisK_dim/P_sf"/>
</dbReference>
<dbReference type="Gene3D" id="3.30.565.10">
    <property type="entry name" value="Histidine kinase-like ATPase, C-terminal domain"/>
    <property type="match status" value="2"/>
</dbReference>
<feature type="transmembrane region" description="Helical" evidence="10">
    <location>
        <begin position="7"/>
        <end position="25"/>
    </location>
</feature>
<evidence type="ECO:0000256" key="10">
    <source>
        <dbReference type="SAM" id="Phobius"/>
    </source>
</evidence>
<keyword evidence="3 9" id="KW-0597">Phosphoprotein</keyword>
<dbReference type="Gene3D" id="1.10.287.130">
    <property type="match status" value="1"/>
</dbReference>
<dbReference type="GO" id="GO:0000155">
    <property type="term" value="F:phosphorelay sensor kinase activity"/>
    <property type="evidence" value="ECO:0007669"/>
    <property type="project" value="InterPro"/>
</dbReference>
<evidence type="ECO:0000256" key="4">
    <source>
        <dbReference type="ARBA" id="ARBA00022679"/>
    </source>
</evidence>